<dbReference type="Proteomes" id="UP001652740">
    <property type="component" value="Unplaced"/>
</dbReference>
<sequence length="1401" mass="159847">MEKIKSVETATVETDKEIPNMPKIKPKTRGRKRKRIYSQSSSDIEDVLPDNTLEVEKNVHASAIKNNLDDTSVRKILKLGLRTCEESKLKVVTNDHVLALVKLREEEEDSGNEESGHAPKLTRSKVKELKKVSQKSTWNLENLELTPIKLIPVKTRPEVKALIAQELPEDEDDEEYEPTHDDVPSDDDQTLESCSDLDSQPRTPATPKTQATASPKVVKDGPFKVPQANVSIAAKRKLDMEEEATIALRTRSKLSLSETPIEHIESSFVPPDDLPMPAVDDLWNKFLEECLNPAPSSKHEDDDEADPEYNVAADPDAPDEDEEALESIIKISKKELSDLVTELFYIMPEATTDDELAVNMANELTANDQPKVPTTWEGKQEPLSDNDNESQKVQPAKNVSDRITFEKGSHTKLSIGKIEPEDNPEYEESNEENINASCPSQEVNQDSVQQSQVHKPVVKIAVLEQSVSVLPPPTVPDPPPAVRAALSPPRTVLVNQAECRVILPEQILILQQQLRMHIQLATSNFLQLFIHPAHWTFGPTYKEFLETLYSIGESNPKSVVNVCNLKPAVELIRIWEQTVSKDTPANAAMVKFIQEEGERSRRRLIQNNMYVGDFHPTMKEVVANSTVFVYPHLLPPVPYRLDLTRRYSYMQHEDELMALTLDQFWSYVEDNPLLFKRPSHWHGRWGLSAAVALMSQHVFTWLSPRIIHSHISHCRRDRLGTNPIYRYFKTREVKPVEHKLLPFDPQRTLYEQPEHEVPRVWVRYLAKNNSRFRTHLYRAKKKQLVQPEPEGVPVRFVFPGKPDTQENEPKPDQNQNRPTQIFVVEPAKISQPQPVVSVNMLPPVSANIFTLVETSTGAKLIPLSLTTTTVNSTITPITSVVQPQDSITKPVPIKKDVIPLEEHCKCCILLRKICKQRQTFITDYFKSNERRKVCYCKNVQKYPKISNRLKLLMYRYKSVVGRSFYKLQLKLNSLKKEIREEIIEKTTEDNKTEIESDSSRLGSKLKCISKMDDLAFVTEYQSKLTLRTMVAKNNTIKNKVYRLFTKFDILGGDPIRLADELYKVLGIELVDLYKEFLCFLTPEQADSIGKFKDYFVQTHLPNFVKLVEEHVSDKRQKYRILCAVQNVYSQAGANACSVCSAVLATLEYYPALAQHFFQLFPHRQRAREDDQETKLKSNMTTPMEEKKQMNEEMEKEADDTLVEGDGTHTMDYEADNSSSGEEDGHSDTTILEGADPAINDQDIKSQTPDVSMINGRCFNDKDEAPSDTETISTHQNAKRQLPDVIVKIESQNENVIDTPELTISKTEVQDYSESDVSMMIVSEDEIVKSEAPEWKRDEDKLILEILKENLTPEERKDKTITEIADEKSVLDTLSQCLSHKSIDDIRERVMYLLKLLIISEN</sequence>
<name>A0A6J3BWE0_GALME</name>
<protein>
    <submittedName>
        <fullName evidence="6">Uncharacterized protein LOC113521902 isoform X1</fullName>
    </submittedName>
</protein>
<feature type="region of interest" description="Disordered" evidence="4">
    <location>
        <begin position="1"/>
        <end position="43"/>
    </location>
</feature>
<feature type="region of interest" description="Disordered" evidence="4">
    <location>
        <begin position="162"/>
        <end position="277"/>
    </location>
</feature>
<feature type="compositionally biased region" description="Acidic residues" evidence="4">
    <location>
        <begin position="1193"/>
        <end position="1202"/>
    </location>
</feature>
<proteinExistence type="predicted"/>
<evidence type="ECO:0000256" key="1">
    <source>
        <dbReference type="ARBA" id="ARBA00023015"/>
    </source>
</evidence>
<dbReference type="GO" id="GO:0006355">
    <property type="term" value="P:regulation of DNA-templated transcription"/>
    <property type="evidence" value="ECO:0007669"/>
    <property type="project" value="TreeGrafter"/>
</dbReference>
<reference evidence="6" key="1">
    <citation type="submission" date="2025-08" db="UniProtKB">
        <authorList>
            <consortium name="RefSeq"/>
        </authorList>
    </citation>
    <scope>IDENTIFICATION</scope>
    <source>
        <tissue evidence="6">Whole larvae</tissue>
    </source>
</reference>
<keyword evidence="2" id="KW-0804">Transcription</keyword>
<dbReference type="InterPro" id="IPR052435">
    <property type="entry name" value="YY1-Transcr_Regul"/>
</dbReference>
<organism evidence="5 6">
    <name type="scientific">Galleria mellonella</name>
    <name type="common">Greater wax moth</name>
    <dbReference type="NCBI Taxonomy" id="7137"/>
    <lineage>
        <taxon>Eukaryota</taxon>
        <taxon>Metazoa</taxon>
        <taxon>Ecdysozoa</taxon>
        <taxon>Arthropoda</taxon>
        <taxon>Hexapoda</taxon>
        <taxon>Insecta</taxon>
        <taxon>Pterygota</taxon>
        <taxon>Neoptera</taxon>
        <taxon>Endopterygota</taxon>
        <taxon>Lepidoptera</taxon>
        <taxon>Glossata</taxon>
        <taxon>Ditrysia</taxon>
        <taxon>Pyraloidea</taxon>
        <taxon>Pyralidae</taxon>
        <taxon>Galleriinae</taxon>
        <taxon>Galleria</taxon>
    </lineage>
</organism>
<dbReference type="PANTHER" id="PTHR16088">
    <property type="entry name" value="YY1 ASSOCIATED PROTEIN-RELATED"/>
    <property type="match status" value="1"/>
</dbReference>
<feature type="compositionally biased region" description="Basic and acidic residues" evidence="4">
    <location>
        <begin position="1183"/>
        <end position="1192"/>
    </location>
</feature>
<feature type="compositionally biased region" description="Basic and acidic residues" evidence="4">
    <location>
        <begin position="399"/>
        <end position="409"/>
    </location>
</feature>
<keyword evidence="3" id="KW-0539">Nucleus</keyword>
<dbReference type="GeneID" id="113521902"/>
<dbReference type="InParanoid" id="A0A6J3BWE0"/>
<feature type="compositionally biased region" description="Acidic residues" evidence="4">
    <location>
        <begin position="421"/>
        <end position="431"/>
    </location>
</feature>
<dbReference type="PANTHER" id="PTHR16088:SF3">
    <property type="entry name" value="GON-4-LIKE PROTEIN"/>
    <property type="match status" value="1"/>
</dbReference>
<evidence type="ECO:0000256" key="4">
    <source>
        <dbReference type="SAM" id="MobiDB-lite"/>
    </source>
</evidence>
<feature type="region of interest" description="Disordered" evidence="4">
    <location>
        <begin position="1167"/>
        <end position="1248"/>
    </location>
</feature>
<feature type="region of interest" description="Disordered" evidence="4">
    <location>
        <begin position="797"/>
        <end position="817"/>
    </location>
</feature>
<dbReference type="RefSeq" id="XP_031765718.2">
    <property type="nucleotide sequence ID" value="XM_031909858.2"/>
</dbReference>
<evidence type="ECO:0000313" key="5">
    <source>
        <dbReference type="Proteomes" id="UP001652740"/>
    </source>
</evidence>
<feature type="compositionally biased region" description="Basic residues" evidence="4">
    <location>
        <begin position="24"/>
        <end position="36"/>
    </location>
</feature>
<feature type="region of interest" description="Disordered" evidence="4">
    <location>
        <begin position="105"/>
        <end position="128"/>
    </location>
</feature>
<feature type="compositionally biased region" description="Polar residues" evidence="4">
    <location>
        <begin position="191"/>
        <end position="213"/>
    </location>
</feature>
<feature type="compositionally biased region" description="Acidic residues" evidence="4">
    <location>
        <begin position="167"/>
        <end position="176"/>
    </location>
</feature>
<accession>A0A6J3BWE0</accession>
<evidence type="ECO:0000256" key="3">
    <source>
        <dbReference type="ARBA" id="ARBA00023242"/>
    </source>
</evidence>
<evidence type="ECO:0000313" key="6">
    <source>
        <dbReference type="RefSeq" id="XP_031765718.2"/>
    </source>
</evidence>
<keyword evidence="5" id="KW-1185">Reference proteome</keyword>
<feature type="region of interest" description="Disordered" evidence="4">
    <location>
        <begin position="364"/>
        <end position="439"/>
    </location>
</feature>
<dbReference type="GO" id="GO:0003712">
    <property type="term" value="F:transcription coregulator activity"/>
    <property type="evidence" value="ECO:0007669"/>
    <property type="project" value="TreeGrafter"/>
</dbReference>
<keyword evidence="1" id="KW-0805">Transcription regulation</keyword>
<evidence type="ECO:0000256" key="2">
    <source>
        <dbReference type="ARBA" id="ARBA00023163"/>
    </source>
</evidence>
<dbReference type="GO" id="GO:0005634">
    <property type="term" value="C:nucleus"/>
    <property type="evidence" value="ECO:0007669"/>
    <property type="project" value="TreeGrafter"/>
</dbReference>
<gene>
    <name evidence="6" type="primary">LOC113521902</name>
</gene>
<feature type="region of interest" description="Disordered" evidence="4">
    <location>
        <begin position="292"/>
        <end position="323"/>
    </location>
</feature>